<dbReference type="SUPFAM" id="SSF51395">
    <property type="entry name" value="FMN-linked oxidoreductases"/>
    <property type="match status" value="1"/>
</dbReference>
<keyword evidence="7" id="KW-0520">NAD</keyword>
<evidence type="ECO:0000256" key="3">
    <source>
        <dbReference type="ARBA" id="ARBA00022643"/>
    </source>
</evidence>
<feature type="binding site" evidence="15">
    <location>
        <begin position="2"/>
        <end position="4"/>
    </location>
    <ligand>
        <name>FMN</name>
        <dbReference type="ChEBI" id="CHEBI:58210"/>
    </ligand>
</feature>
<sequence length="333" mass="37637">APMVDASDLPYRLLTRRYNTSLCFTPMIHAKMFIDKPKYREKFWKIEGMPSQDRPLIAQFCGHDKNVLLQAMKVLEPHVDGVDINCGCPQNIAKRGRYGAFLMEEDNGDKIVEIVQHLTANLNVPVSVKLRILPTGIEDSLALYKRLVDAGAAMLTIHGRTRFQNKVDTGTANWDYIRQVVDLVGDRVPVIANGNICNLDEVRKCFEVTGVDGVMSSEGILEYPPLFTETNVESTGFKRTGPGRLQMAEDYLELCKEYPSEEGGQGSGLKCIRAHLHRFLHADLQVHTKIRDAVVKTFTLEAAVEAVSMIRELHEKTKHDISTEQLSWYVRHR</sequence>
<comment type="catalytic activity">
    <reaction evidence="13">
        <text>5,6-dihydrouridine(17) in tRNA + NADP(+) = uridine(17) in tRNA + NADPH + H(+)</text>
        <dbReference type="Rhea" id="RHEA:53368"/>
        <dbReference type="Rhea" id="RHEA-COMP:13541"/>
        <dbReference type="Rhea" id="RHEA-COMP:13542"/>
        <dbReference type="ChEBI" id="CHEBI:15378"/>
        <dbReference type="ChEBI" id="CHEBI:57783"/>
        <dbReference type="ChEBI" id="CHEBI:58349"/>
        <dbReference type="ChEBI" id="CHEBI:65315"/>
        <dbReference type="ChEBI" id="CHEBI:74443"/>
        <dbReference type="EC" id="1.3.1.88"/>
    </reaction>
    <physiologicalReaction direction="right-to-left" evidence="13">
        <dbReference type="Rhea" id="RHEA:53370"/>
    </physiologicalReaction>
</comment>
<keyword evidence="18" id="KW-1185">Reference proteome</keyword>
<keyword evidence="4" id="KW-0819">tRNA processing</keyword>
<evidence type="ECO:0000256" key="8">
    <source>
        <dbReference type="ARBA" id="ARBA00038313"/>
    </source>
</evidence>
<dbReference type="GO" id="GO:0050660">
    <property type="term" value="F:flavin adenine dinucleotide binding"/>
    <property type="evidence" value="ECO:0007669"/>
    <property type="project" value="InterPro"/>
</dbReference>
<organism evidence="17 18">
    <name type="scientific">Thalassiosira pseudonana</name>
    <name type="common">Marine diatom</name>
    <name type="synonym">Cyclotella nana</name>
    <dbReference type="NCBI Taxonomy" id="35128"/>
    <lineage>
        <taxon>Eukaryota</taxon>
        <taxon>Sar</taxon>
        <taxon>Stramenopiles</taxon>
        <taxon>Ochrophyta</taxon>
        <taxon>Bacillariophyta</taxon>
        <taxon>Coscinodiscophyceae</taxon>
        <taxon>Thalassiosirophycidae</taxon>
        <taxon>Thalassiosirales</taxon>
        <taxon>Thalassiosiraceae</taxon>
        <taxon>Thalassiosira</taxon>
    </lineage>
</organism>
<dbReference type="InterPro" id="IPR035587">
    <property type="entry name" value="DUS-like_FMN-bd"/>
</dbReference>
<dbReference type="HOGENOM" id="CLU_013299_5_0_1"/>
<dbReference type="InterPro" id="IPR018517">
    <property type="entry name" value="tRNA_hU_synthase_CS"/>
</dbReference>
<dbReference type="InParanoid" id="B8C4H3"/>
<keyword evidence="5" id="KW-0521">NADP</keyword>
<evidence type="ECO:0000256" key="6">
    <source>
        <dbReference type="ARBA" id="ARBA00023002"/>
    </source>
</evidence>
<feature type="binding site" evidence="15">
    <location>
        <position position="59"/>
    </location>
    <ligand>
        <name>FMN</name>
        <dbReference type="ChEBI" id="CHEBI:58210"/>
    </ligand>
</feature>
<evidence type="ECO:0000256" key="14">
    <source>
        <dbReference type="PIRSR" id="PIRSR006621-1"/>
    </source>
</evidence>
<evidence type="ECO:0000256" key="4">
    <source>
        <dbReference type="ARBA" id="ARBA00022694"/>
    </source>
</evidence>
<feature type="binding site" evidence="15">
    <location>
        <position position="129"/>
    </location>
    <ligand>
        <name>FMN</name>
        <dbReference type="ChEBI" id="CHEBI:58210"/>
    </ligand>
</feature>
<dbReference type="KEGG" id="tps:THAPSDRAFT_34959"/>
<evidence type="ECO:0000256" key="11">
    <source>
        <dbReference type="ARBA" id="ARBA00047652"/>
    </source>
</evidence>
<keyword evidence="6" id="KW-0560">Oxidoreductase</keyword>
<dbReference type="eggNOG" id="KOG2335">
    <property type="taxonomic scope" value="Eukaryota"/>
</dbReference>
<dbReference type="GO" id="GO:0017150">
    <property type="term" value="F:tRNA dihydrouridine synthase activity"/>
    <property type="evidence" value="ECO:0000318"/>
    <property type="project" value="GO_Central"/>
</dbReference>
<keyword evidence="3 15" id="KW-0288">FMN</keyword>
<comment type="catalytic activity">
    <reaction evidence="11">
        <text>5,6-dihydrouridine(16) in tRNA + NADP(+) = uridine(16) in tRNA + NADPH + H(+)</text>
        <dbReference type="Rhea" id="RHEA:53376"/>
        <dbReference type="Rhea" id="RHEA-COMP:13543"/>
        <dbReference type="Rhea" id="RHEA-COMP:13544"/>
        <dbReference type="ChEBI" id="CHEBI:15378"/>
        <dbReference type="ChEBI" id="CHEBI:57783"/>
        <dbReference type="ChEBI" id="CHEBI:58349"/>
        <dbReference type="ChEBI" id="CHEBI:65315"/>
        <dbReference type="ChEBI" id="CHEBI:74443"/>
        <dbReference type="EC" id="1.3.1.88"/>
    </reaction>
    <physiologicalReaction direction="right-to-left" evidence="11">
        <dbReference type="Rhea" id="RHEA:53378"/>
    </physiologicalReaction>
</comment>
<accession>B8C4H3</accession>
<evidence type="ECO:0000256" key="12">
    <source>
        <dbReference type="ARBA" id="ARBA00048934"/>
    </source>
</evidence>
<keyword evidence="15" id="KW-0547">Nucleotide-binding</keyword>
<comment type="catalytic activity">
    <reaction evidence="12">
        <text>5,6-dihydrouridine(16) in tRNA + NAD(+) = uridine(16) in tRNA + NADH + H(+)</text>
        <dbReference type="Rhea" id="RHEA:53380"/>
        <dbReference type="Rhea" id="RHEA-COMP:13543"/>
        <dbReference type="Rhea" id="RHEA-COMP:13544"/>
        <dbReference type="ChEBI" id="CHEBI:15378"/>
        <dbReference type="ChEBI" id="CHEBI:57540"/>
        <dbReference type="ChEBI" id="CHEBI:57945"/>
        <dbReference type="ChEBI" id="CHEBI:65315"/>
        <dbReference type="ChEBI" id="CHEBI:74443"/>
        <dbReference type="EC" id="1.3.1.88"/>
    </reaction>
    <physiologicalReaction direction="right-to-left" evidence="12">
        <dbReference type="Rhea" id="RHEA:53382"/>
    </physiologicalReaction>
</comment>
<dbReference type="PROSITE" id="PS01136">
    <property type="entry name" value="UPF0034"/>
    <property type="match status" value="1"/>
</dbReference>
<dbReference type="AlphaFoldDB" id="B8C4H3"/>
<feature type="non-terminal residue" evidence="17">
    <location>
        <position position="1"/>
    </location>
</feature>
<comment type="cofactor">
    <cofactor evidence="1 15">
        <name>FMN</name>
        <dbReference type="ChEBI" id="CHEBI:58210"/>
    </cofactor>
</comment>
<dbReference type="STRING" id="35128.B8C4H3"/>
<dbReference type="PANTHER" id="PTHR11082:SF5">
    <property type="entry name" value="TRNA-DIHYDROURIDINE(16_17) SYNTHASE [NAD(P)(+)]-LIKE"/>
    <property type="match status" value="1"/>
</dbReference>
<evidence type="ECO:0000256" key="1">
    <source>
        <dbReference type="ARBA" id="ARBA00001917"/>
    </source>
</evidence>
<comment type="similarity">
    <text evidence="8">Belongs to the Dus family. Dus1 subfamily.</text>
</comment>
<dbReference type="GeneID" id="7446321"/>
<dbReference type="InterPro" id="IPR001269">
    <property type="entry name" value="DUS_fam"/>
</dbReference>
<comment type="catalytic activity">
    <reaction evidence="10">
        <text>5,6-dihydrouridine(17) in tRNA + NAD(+) = uridine(17) in tRNA + NADH + H(+)</text>
        <dbReference type="Rhea" id="RHEA:53372"/>
        <dbReference type="Rhea" id="RHEA-COMP:13541"/>
        <dbReference type="Rhea" id="RHEA-COMP:13542"/>
        <dbReference type="ChEBI" id="CHEBI:15378"/>
        <dbReference type="ChEBI" id="CHEBI:57540"/>
        <dbReference type="ChEBI" id="CHEBI:57945"/>
        <dbReference type="ChEBI" id="CHEBI:65315"/>
        <dbReference type="ChEBI" id="CHEBI:74443"/>
        <dbReference type="EC" id="1.3.1.88"/>
    </reaction>
    <physiologicalReaction direction="right-to-left" evidence="10">
        <dbReference type="Rhea" id="RHEA:53374"/>
    </physiologicalReaction>
</comment>
<evidence type="ECO:0000259" key="16">
    <source>
        <dbReference type="Pfam" id="PF01207"/>
    </source>
</evidence>
<dbReference type="FunCoup" id="B8C4H3">
    <property type="interactions" value="446"/>
</dbReference>
<dbReference type="CDD" id="cd02801">
    <property type="entry name" value="DUS_like_FMN"/>
    <property type="match status" value="1"/>
</dbReference>
<proteinExistence type="inferred from homology"/>
<feature type="active site" description="Proton donor" evidence="14">
    <location>
        <position position="88"/>
    </location>
</feature>
<dbReference type="Gene3D" id="3.20.20.70">
    <property type="entry name" value="Aldolase class I"/>
    <property type="match status" value="1"/>
</dbReference>
<dbReference type="PANTHER" id="PTHR11082">
    <property type="entry name" value="TRNA-DIHYDROURIDINE SYNTHASE"/>
    <property type="match status" value="1"/>
</dbReference>
<feature type="non-terminal residue" evidence="17">
    <location>
        <position position="333"/>
    </location>
</feature>
<dbReference type="EC" id="1.3.1.88" evidence="9"/>
<reference evidence="17 18" key="1">
    <citation type="journal article" date="2004" name="Science">
        <title>The genome of the diatom Thalassiosira pseudonana: ecology, evolution, and metabolism.</title>
        <authorList>
            <person name="Armbrust E.V."/>
            <person name="Berges J.A."/>
            <person name="Bowler C."/>
            <person name="Green B.R."/>
            <person name="Martinez D."/>
            <person name="Putnam N.H."/>
            <person name="Zhou S."/>
            <person name="Allen A.E."/>
            <person name="Apt K.E."/>
            <person name="Bechner M."/>
            <person name="Brzezinski M.A."/>
            <person name="Chaal B.K."/>
            <person name="Chiovitti A."/>
            <person name="Davis A.K."/>
            <person name="Demarest M.S."/>
            <person name="Detter J.C."/>
            <person name="Glavina T."/>
            <person name="Goodstein D."/>
            <person name="Hadi M.Z."/>
            <person name="Hellsten U."/>
            <person name="Hildebrand M."/>
            <person name="Jenkins B.D."/>
            <person name="Jurka J."/>
            <person name="Kapitonov V.V."/>
            <person name="Kroger N."/>
            <person name="Lau W.W."/>
            <person name="Lane T.W."/>
            <person name="Larimer F.W."/>
            <person name="Lippmeier J.C."/>
            <person name="Lucas S."/>
            <person name="Medina M."/>
            <person name="Montsant A."/>
            <person name="Obornik M."/>
            <person name="Parker M.S."/>
            <person name="Palenik B."/>
            <person name="Pazour G.J."/>
            <person name="Richardson P.M."/>
            <person name="Rynearson T.A."/>
            <person name="Saito M.A."/>
            <person name="Schwartz D.C."/>
            <person name="Thamatrakoln K."/>
            <person name="Valentin K."/>
            <person name="Vardi A."/>
            <person name="Wilkerson F.P."/>
            <person name="Rokhsar D.S."/>
        </authorList>
    </citation>
    <scope>NUCLEOTIDE SEQUENCE [LARGE SCALE GENOMIC DNA]</scope>
    <source>
        <strain evidence="17 18">CCMP1335</strain>
    </source>
</reference>
<feature type="domain" description="DUS-like FMN-binding" evidence="16">
    <location>
        <begin position="1"/>
        <end position="307"/>
    </location>
</feature>
<dbReference type="PaxDb" id="35128-Thaps34959"/>
<evidence type="ECO:0000313" key="18">
    <source>
        <dbReference type="Proteomes" id="UP000001449"/>
    </source>
</evidence>
<name>B8C4H3_THAPS</name>
<evidence type="ECO:0000256" key="5">
    <source>
        <dbReference type="ARBA" id="ARBA00022857"/>
    </source>
</evidence>
<dbReference type="OMA" id="QRPHHDI"/>
<keyword evidence="2" id="KW-0285">Flavoprotein</keyword>
<evidence type="ECO:0000313" key="17">
    <source>
        <dbReference type="EMBL" id="EED91723.1"/>
    </source>
</evidence>
<dbReference type="PIRSF" id="PIRSF006621">
    <property type="entry name" value="Dus"/>
    <property type="match status" value="1"/>
</dbReference>
<reference evidence="17 18" key="2">
    <citation type="journal article" date="2008" name="Nature">
        <title>The Phaeodactylum genome reveals the evolutionary history of diatom genomes.</title>
        <authorList>
            <person name="Bowler C."/>
            <person name="Allen A.E."/>
            <person name="Badger J.H."/>
            <person name="Grimwood J."/>
            <person name="Jabbari K."/>
            <person name="Kuo A."/>
            <person name="Maheswari U."/>
            <person name="Martens C."/>
            <person name="Maumus F."/>
            <person name="Otillar R.P."/>
            <person name="Rayko E."/>
            <person name="Salamov A."/>
            <person name="Vandepoele K."/>
            <person name="Beszteri B."/>
            <person name="Gruber A."/>
            <person name="Heijde M."/>
            <person name="Katinka M."/>
            <person name="Mock T."/>
            <person name="Valentin K."/>
            <person name="Verret F."/>
            <person name="Berges J.A."/>
            <person name="Brownlee C."/>
            <person name="Cadoret J.P."/>
            <person name="Chiovitti A."/>
            <person name="Choi C.J."/>
            <person name="Coesel S."/>
            <person name="De Martino A."/>
            <person name="Detter J.C."/>
            <person name="Durkin C."/>
            <person name="Falciatore A."/>
            <person name="Fournet J."/>
            <person name="Haruta M."/>
            <person name="Huysman M.J."/>
            <person name="Jenkins B.D."/>
            <person name="Jiroutova K."/>
            <person name="Jorgensen R.E."/>
            <person name="Joubert Y."/>
            <person name="Kaplan A."/>
            <person name="Kroger N."/>
            <person name="Kroth P.G."/>
            <person name="La Roche J."/>
            <person name="Lindquist E."/>
            <person name="Lommer M."/>
            <person name="Martin-Jezequel V."/>
            <person name="Lopez P.J."/>
            <person name="Lucas S."/>
            <person name="Mangogna M."/>
            <person name="McGinnis K."/>
            <person name="Medlin L.K."/>
            <person name="Montsant A."/>
            <person name="Oudot-Le Secq M.P."/>
            <person name="Napoli C."/>
            <person name="Obornik M."/>
            <person name="Parker M.S."/>
            <person name="Petit J.L."/>
            <person name="Porcel B.M."/>
            <person name="Poulsen N."/>
            <person name="Robison M."/>
            <person name="Rychlewski L."/>
            <person name="Rynearson T.A."/>
            <person name="Schmutz J."/>
            <person name="Shapiro H."/>
            <person name="Siaut M."/>
            <person name="Stanley M."/>
            <person name="Sussman M.R."/>
            <person name="Taylor A.R."/>
            <person name="Vardi A."/>
            <person name="von Dassow P."/>
            <person name="Vyverman W."/>
            <person name="Willis A."/>
            <person name="Wyrwicz L.S."/>
            <person name="Rokhsar D.S."/>
            <person name="Weissenbach J."/>
            <person name="Armbrust E.V."/>
            <person name="Green B.R."/>
            <person name="Van de Peer Y."/>
            <person name="Grigoriev I.V."/>
        </authorList>
    </citation>
    <scope>NUCLEOTIDE SEQUENCE [LARGE SCALE GENOMIC DNA]</scope>
    <source>
        <strain evidence="17 18">CCMP1335</strain>
    </source>
</reference>
<evidence type="ECO:0000256" key="7">
    <source>
        <dbReference type="ARBA" id="ARBA00023027"/>
    </source>
</evidence>
<dbReference type="Pfam" id="PF01207">
    <property type="entry name" value="Dus"/>
    <property type="match status" value="1"/>
</dbReference>
<evidence type="ECO:0000256" key="13">
    <source>
        <dbReference type="ARBA" id="ARBA00049467"/>
    </source>
</evidence>
<evidence type="ECO:0000256" key="9">
    <source>
        <dbReference type="ARBA" id="ARBA00038890"/>
    </source>
</evidence>
<gene>
    <name evidence="17" type="ORF">THAPSDRAFT_34959</name>
</gene>
<evidence type="ECO:0000256" key="10">
    <source>
        <dbReference type="ARBA" id="ARBA00047287"/>
    </source>
</evidence>
<protein>
    <recommendedName>
        <fullName evidence="9">tRNA-dihydrouridine(16/17) synthase [NAD(P)(+)]</fullName>
        <ecNumber evidence="9">1.3.1.88</ecNumber>
    </recommendedName>
</protein>
<feature type="binding site" evidence="15">
    <location>
        <position position="158"/>
    </location>
    <ligand>
        <name>FMN</name>
        <dbReference type="ChEBI" id="CHEBI:58210"/>
    </ligand>
</feature>
<dbReference type="InterPro" id="IPR013785">
    <property type="entry name" value="Aldolase_TIM"/>
</dbReference>
<dbReference type="EMBL" id="CM000643">
    <property type="protein sequence ID" value="EED91723.1"/>
    <property type="molecule type" value="Genomic_DNA"/>
</dbReference>
<dbReference type="RefSeq" id="XP_002291616.1">
    <property type="nucleotide sequence ID" value="XM_002291580.1"/>
</dbReference>
<evidence type="ECO:0000256" key="2">
    <source>
        <dbReference type="ARBA" id="ARBA00022630"/>
    </source>
</evidence>
<dbReference type="Proteomes" id="UP000001449">
    <property type="component" value="Chromosome 6"/>
</dbReference>
<evidence type="ECO:0000256" key="15">
    <source>
        <dbReference type="PIRSR" id="PIRSR006621-2"/>
    </source>
</evidence>